<protein>
    <submittedName>
        <fullName evidence="3">Hydrogenase maturation nickel metallochaperone HypA</fullName>
    </submittedName>
</protein>
<keyword evidence="2" id="KW-1133">Transmembrane helix</keyword>
<dbReference type="AlphaFoldDB" id="A0A9D2MQ62"/>
<evidence type="ECO:0000313" key="4">
    <source>
        <dbReference type="Proteomes" id="UP000886883"/>
    </source>
</evidence>
<reference evidence="3" key="2">
    <citation type="submission" date="2021-04" db="EMBL/GenBank/DDBJ databases">
        <authorList>
            <person name="Gilroy R."/>
        </authorList>
    </citation>
    <scope>NUCLEOTIDE SEQUENCE</scope>
    <source>
        <strain evidence="3">USAMLcec3-2134</strain>
    </source>
</reference>
<name>A0A9D2MQ62_9FIRM</name>
<organism evidence="3 4">
    <name type="scientific">Candidatus Eisenbergiella merdigallinarum</name>
    <dbReference type="NCBI Taxonomy" id="2838552"/>
    <lineage>
        <taxon>Bacteria</taxon>
        <taxon>Bacillati</taxon>
        <taxon>Bacillota</taxon>
        <taxon>Clostridia</taxon>
        <taxon>Lachnospirales</taxon>
        <taxon>Lachnospiraceae</taxon>
        <taxon>Eisenbergiella</taxon>
    </lineage>
</organism>
<feature type="compositionally biased region" description="Basic and acidic residues" evidence="1">
    <location>
        <begin position="35"/>
        <end position="50"/>
    </location>
</feature>
<feature type="transmembrane region" description="Helical" evidence="2">
    <location>
        <begin position="89"/>
        <end position="110"/>
    </location>
</feature>
<dbReference type="Proteomes" id="UP000886883">
    <property type="component" value="Unassembled WGS sequence"/>
</dbReference>
<dbReference type="EMBL" id="DWXE01000001">
    <property type="protein sequence ID" value="HJB89940.1"/>
    <property type="molecule type" value="Genomic_DNA"/>
</dbReference>
<reference evidence="3" key="1">
    <citation type="journal article" date="2021" name="PeerJ">
        <title>Extensive microbial diversity within the chicken gut microbiome revealed by metagenomics and culture.</title>
        <authorList>
            <person name="Gilroy R."/>
            <person name="Ravi A."/>
            <person name="Getino M."/>
            <person name="Pursley I."/>
            <person name="Horton D.L."/>
            <person name="Alikhan N.F."/>
            <person name="Baker D."/>
            <person name="Gharbi K."/>
            <person name="Hall N."/>
            <person name="Watson M."/>
            <person name="Adriaenssens E.M."/>
            <person name="Foster-Nyarko E."/>
            <person name="Jarju S."/>
            <person name="Secka A."/>
            <person name="Antonio M."/>
            <person name="Oren A."/>
            <person name="Chaudhuri R.R."/>
            <person name="La Ragione R."/>
            <person name="Hildebrand F."/>
            <person name="Pallen M.J."/>
        </authorList>
    </citation>
    <scope>NUCLEOTIDE SEQUENCE</scope>
    <source>
        <strain evidence="3">USAMLcec3-2134</strain>
    </source>
</reference>
<evidence type="ECO:0000313" key="3">
    <source>
        <dbReference type="EMBL" id="HJB89940.1"/>
    </source>
</evidence>
<feature type="region of interest" description="Disordered" evidence="1">
    <location>
        <begin position="35"/>
        <end position="81"/>
    </location>
</feature>
<keyword evidence="2" id="KW-0472">Membrane</keyword>
<evidence type="ECO:0000256" key="2">
    <source>
        <dbReference type="SAM" id="Phobius"/>
    </source>
</evidence>
<evidence type="ECO:0000256" key="1">
    <source>
        <dbReference type="SAM" id="MobiDB-lite"/>
    </source>
</evidence>
<proteinExistence type="predicted"/>
<comment type="caution">
    <text evidence="3">The sequence shown here is derived from an EMBL/GenBank/DDBJ whole genome shotgun (WGS) entry which is preliminary data.</text>
</comment>
<gene>
    <name evidence="3" type="ORF">H9763_00540</name>
</gene>
<sequence length="288" mass="31063">MKIRCKNCGKRFDAEMYSGLCPKCGTYNDMRALDEGQRPVSERPASERPVSKRPVSKRPSPAEAARPEGGGGEPVSRAKERPSGGFRPALVFPVLFLLLPVLTGIAWFVWRQGFVKGLAEGEIAWISPSRTGQLLLEGDVLGDPIAVTVEGVDRVFLEGLIPEGMQLVCVKASVSSEEYHYDVGLGDISLAYGHGGDPFYREPLYADSIGTCLYALGLSEEDALSSYSPGNGEEESGYWFFLAHEDAGALELVLIAEDRDYPYRAVVGGRIPLEGIGSSGLAAEEVGQ</sequence>
<keyword evidence="2" id="KW-0812">Transmembrane</keyword>
<accession>A0A9D2MQ62</accession>